<accession>A0A1G2SY30</accession>
<dbReference type="Pfam" id="PF02482">
    <property type="entry name" value="Ribosomal_S30AE"/>
    <property type="match status" value="1"/>
</dbReference>
<gene>
    <name evidence="2" type="ORF">A2838_01215</name>
</gene>
<evidence type="ECO:0000313" key="3">
    <source>
        <dbReference type="Proteomes" id="UP000178107"/>
    </source>
</evidence>
<dbReference type="InterPro" id="IPR036567">
    <property type="entry name" value="RHF-like"/>
</dbReference>
<evidence type="ECO:0000313" key="2">
    <source>
        <dbReference type="EMBL" id="OHA89946.1"/>
    </source>
</evidence>
<dbReference type="EMBL" id="MHVH01000007">
    <property type="protein sequence ID" value="OHA89946.1"/>
    <property type="molecule type" value="Genomic_DNA"/>
</dbReference>
<dbReference type="NCBIfam" id="TIGR00741">
    <property type="entry name" value="yfiA"/>
    <property type="match status" value="1"/>
</dbReference>
<comment type="caution">
    <text evidence="2">The sequence shown here is derived from an EMBL/GenBank/DDBJ whole genome shotgun (WGS) entry which is preliminary data.</text>
</comment>
<organism evidence="2 3">
    <name type="scientific">Candidatus Zambryskibacteria bacterium RIFCSPHIGHO2_01_FULL_46_25</name>
    <dbReference type="NCBI Taxonomy" id="1802738"/>
    <lineage>
        <taxon>Bacteria</taxon>
        <taxon>Candidatus Zambryskiibacteriota</taxon>
    </lineage>
</organism>
<sequence length="124" mass="13925">MRINIQATGIELTPAISEYVEKKIRALEKFMRHADAVAQVEVGRSTQHHKTGEVFKAEVHITGAGIDLYAVSEHSDLYAAIDLVKDDIARSVVQLKGKRETLTRRGAKAIKNMMKGFNFFKRRG</sequence>
<dbReference type="CDD" id="cd00552">
    <property type="entry name" value="RaiA"/>
    <property type="match status" value="1"/>
</dbReference>
<dbReference type="AlphaFoldDB" id="A0A1G2SY30"/>
<reference evidence="2 3" key="1">
    <citation type="journal article" date="2016" name="Nat. Commun.">
        <title>Thousands of microbial genomes shed light on interconnected biogeochemical processes in an aquifer system.</title>
        <authorList>
            <person name="Anantharaman K."/>
            <person name="Brown C.T."/>
            <person name="Hug L.A."/>
            <person name="Sharon I."/>
            <person name="Castelle C.J."/>
            <person name="Probst A.J."/>
            <person name="Thomas B.C."/>
            <person name="Singh A."/>
            <person name="Wilkins M.J."/>
            <person name="Karaoz U."/>
            <person name="Brodie E.L."/>
            <person name="Williams K.H."/>
            <person name="Hubbard S.S."/>
            <person name="Banfield J.F."/>
        </authorList>
    </citation>
    <scope>NUCLEOTIDE SEQUENCE [LARGE SCALE GENOMIC DNA]</scope>
</reference>
<dbReference type="GO" id="GO:0045900">
    <property type="term" value="P:negative regulation of translational elongation"/>
    <property type="evidence" value="ECO:0007669"/>
    <property type="project" value="TreeGrafter"/>
</dbReference>
<dbReference type="PANTHER" id="PTHR33231:SF1">
    <property type="entry name" value="30S RIBOSOMAL PROTEIN"/>
    <property type="match status" value="1"/>
</dbReference>
<protein>
    <submittedName>
        <fullName evidence="2">Ribosomal subunit interface protein</fullName>
    </submittedName>
</protein>
<dbReference type="SUPFAM" id="SSF69754">
    <property type="entry name" value="Ribosome binding protein Y (YfiA homologue)"/>
    <property type="match status" value="1"/>
</dbReference>
<dbReference type="Gene3D" id="3.30.160.100">
    <property type="entry name" value="Ribosome hibernation promotion factor-like"/>
    <property type="match status" value="1"/>
</dbReference>
<dbReference type="InterPro" id="IPR050574">
    <property type="entry name" value="HPF/YfiA_ribosome-assoc"/>
</dbReference>
<name>A0A1G2SY30_9BACT</name>
<proteinExistence type="predicted"/>
<evidence type="ECO:0000256" key="1">
    <source>
        <dbReference type="ARBA" id="ARBA00022845"/>
    </source>
</evidence>
<dbReference type="Proteomes" id="UP000178107">
    <property type="component" value="Unassembled WGS sequence"/>
</dbReference>
<dbReference type="InterPro" id="IPR003489">
    <property type="entry name" value="RHF/RaiA"/>
</dbReference>
<dbReference type="PANTHER" id="PTHR33231">
    <property type="entry name" value="30S RIBOSOMAL PROTEIN"/>
    <property type="match status" value="1"/>
</dbReference>
<dbReference type="GO" id="GO:0043024">
    <property type="term" value="F:ribosomal small subunit binding"/>
    <property type="evidence" value="ECO:0007669"/>
    <property type="project" value="TreeGrafter"/>
</dbReference>
<keyword evidence="1" id="KW-0810">Translation regulation</keyword>
<dbReference type="GO" id="GO:0022627">
    <property type="term" value="C:cytosolic small ribosomal subunit"/>
    <property type="evidence" value="ECO:0007669"/>
    <property type="project" value="TreeGrafter"/>
</dbReference>